<comment type="caution">
    <text evidence="2">The sequence shown here is derived from an EMBL/GenBank/DDBJ whole genome shotgun (WGS) entry which is preliminary data.</text>
</comment>
<evidence type="ECO:0000256" key="1">
    <source>
        <dbReference type="SAM" id="MobiDB-lite"/>
    </source>
</evidence>
<sequence length="99" mass="10811">MDRCIAGTLGLKKNIYTYQLQIPPKRSVYKCVVDLKLDSVSYAHRDGEVQGGRSSGSFGADQKGLAPIGLMSHENERGLCGNLPTNDDRPNDNKCQSLV</sequence>
<accession>A0A4Z2GEZ5</accession>
<dbReference type="EMBL" id="SRLO01000581">
    <property type="protein sequence ID" value="TNN51463.1"/>
    <property type="molecule type" value="Genomic_DNA"/>
</dbReference>
<feature type="region of interest" description="Disordered" evidence="1">
    <location>
        <begin position="77"/>
        <end position="99"/>
    </location>
</feature>
<name>A0A4Z2GEZ5_9TELE</name>
<proteinExistence type="predicted"/>
<keyword evidence="3" id="KW-1185">Reference proteome</keyword>
<reference evidence="2 3" key="1">
    <citation type="submission" date="2019-03" db="EMBL/GenBank/DDBJ databases">
        <title>First draft genome of Liparis tanakae, snailfish: a comprehensive survey of snailfish specific genes.</title>
        <authorList>
            <person name="Kim W."/>
            <person name="Song I."/>
            <person name="Jeong J.-H."/>
            <person name="Kim D."/>
            <person name="Kim S."/>
            <person name="Ryu S."/>
            <person name="Song J.Y."/>
            <person name="Lee S.K."/>
        </authorList>
    </citation>
    <scope>NUCLEOTIDE SEQUENCE [LARGE SCALE GENOMIC DNA]</scope>
    <source>
        <tissue evidence="2">Muscle</tissue>
    </source>
</reference>
<gene>
    <name evidence="2" type="ORF">EYF80_038313</name>
</gene>
<protein>
    <submittedName>
        <fullName evidence="2">Uncharacterized protein</fullName>
    </submittedName>
</protein>
<evidence type="ECO:0000313" key="3">
    <source>
        <dbReference type="Proteomes" id="UP000314294"/>
    </source>
</evidence>
<dbReference type="AlphaFoldDB" id="A0A4Z2GEZ5"/>
<organism evidence="2 3">
    <name type="scientific">Liparis tanakae</name>
    <name type="common">Tanaka's snailfish</name>
    <dbReference type="NCBI Taxonomy" id="230148"/>
    <lineage>
        <taxon>Eukaryota</taxon>
        <taxon>Metazoa</taxon>
        <taxon>Chordata</taxon>
        <taxon>Craniata</taxon>
        <taxon>Vertebrata</taxon>
        <taxon>Euteleostomi</taxon>
        <taxon>Actinopterygii</taxon>
        <taxon>Neopterygii</taxon>
        <taxon>Teleostei</taxon>
        <taxon>Neoteleostei</taxon>
        <taxon>Acanthomorphata</taxon>
        <taxon>Eupercaria</taxon>
        <taxon>Perciformes</taxon>
        <taxon>Cottioidei</taxon>
        <taxon>Cottales</taxon>
        <taxon>Liparidae</taxon>
        <taxon>Liparis</taxon>
    </lineage>
</organism>
<dbReference type="Proteomes" id="UP000314294">
    <property type="component" value="Unassembled WGS sequence"/>
</dbReference>
<evidence type="ECO:0000313" key="2">
    <source>
        <dbReference type="EMBL" id="TNN51463.1"/>
    </source>
</evidence>